<evidence type="ECO:0000313" key="3">
    <source>
        <dbReference type="Proteomes" id="UP000295518"/>
    </source>
</evidence>
<dbReference type="RefSeq" id="WP_094254852.1">
    <property type="nucleotide sequence ID" value="NZ_NNCE01000006.1"/>
</dbReference>
<dbReference type="InterPro" id="IPR007326">
    <property type="entry name" value="Lipoprotein-assoc_dom"/>
</dbReference>
<gene>
    <name evidence="2" type="ORF">EI74_0698</name>
</gene>
<evidence type="ECO:0000259" key="1">
    <source>
        <dbReference type="Pfam" id="PF04200"/>
    </source>
</evidence>
<reference evidence="2 3" key="1">
    <citation type="submission" date="2019-03" db="EMBL/GenBank/DDBJ databases">
        <title>Genomic Encyclopedia of Archaeal and Bacterial Type Strains, Phase II (KMG-II): from individual species to whole genera.</title>
        <authorList>
            <person name="Goeker M."/>
        </authorList>
    </citation>
    <scope>NUCLEOTIDE SEQUENCE [LARGE SCALE GENOMIC DNA]</scope>
    <source>
        <strain evidence="2 3">ATCC 700618</strain>
    </source>
</reference>
<protein>
    <submittedName>
        <fullName evidence="2">Lipoprotein-associated protein</fullName>
    </submittedName>
</protein>
<evidence type="ECO:0000313" key="2">
    <source>
        <dbReference type="EMBL" id="TDO19427.1"/>
    </source>
</evidence>
<keyword evidence="2" id="KW-0449">Lipoprotein</keyword>
<feature type="domain" description="Lipoprotein-associated type-17" evidence="1">
    <location>
        <begin position="699"/>
        <end position="771"/>
    </location>
</feature>
<sequence length="1231" mass="132370">MKKKYVIMIGATSAVALPLIGSFVAGGVILSQKNEATYTTEERFNNVGTIRRWKELSNLDVEFVANNGIETISSVSNLDSSLSVSNFTIVSNLTANELISSGYSVQITGIAPSGRNAVEVTFTVSKSFKTNAPAISQTFTSLVTGFKVTSQRVIEAILQDKPIPRWNTIDGLAPKTKTASELTPEDFINPVSQFGETYSISIDKSSIAPTNTEVTLNITVTDGVPNSPDNPVVSGTYNVQISGITDPVKSWLNERFAERNNIPRITYVGSIAQSTILPSEFSSDSQATLRTNFVLNTPTSTDTIINESANINQAISIQFTIDGIDSINNDTGEVSLRILASPAPNSATHFENFELTQIVTGFQTLSAYARLNLGYFVDIINTSILYNASIDSHGIISDEYLSTNNGTKIDDIYATNSAESFQAFSRTIASIIIYDIDKFVAALNLFETIVKAATPEQLQALKFNKESFDWFLNHRNSKQHQESGKNFSFTINQATKTADTSVTIELEIVDLLNHTATTKLSIPMNKFLTQNDYLIYDAYNNASRGTDRSQLDISYQPGTFGNASAVLPSVIVQGVMSEANATAQLEKLKSTLTITKPEGATVDFEIVQRPPVKNANGVETTFPLITSNDASGSVSFYVKLTLTGTTTTSTDENFVYLRVTQDGFLSSTNLANRNITDAINKKVRPSFVSLDTTQNRLIVDVAPSDLTVENFTFLQSDLTANQIANSVNLRVSKVIVNTNSSASGVVTLEITASSEGGTSQTYTVDFGGFKSDKTENQATLLQASSTVQTAIVNENSRELLPSALQTNSFTLINPISDKDITFQVTRITAHNDVLGTATISVLATLGTGDSQATTTFSQSLTGLFTIKRFLDKQFTEEKVKLKTLETGIWLPSELAQLKSGDSVTDNGGVFKNKPTNFLNAVSPTLISLDSNLRVKYDLIATSAGNTIAGSNAGVQNLGEAIPQTNGINDAEGVLRIRVAISTTTTTAINGAETTVYSSPQIIEITTEDGLISNKTLLENYLNSSLNSTSIVYLPSTETNVNSSKSFNEIPSDIIQANELVFNPSVVDVPTMIEEQKLKIQLSVSGITNSNSAAGMLTATVRAGAGAAFATRTIDLSGFMTDATAVQMASDKKLVPVFKKANNVNATKESTKVSELSANDFNFAGVSGIITNSSDSNGNPIYQDENGVIYRINSITNDESSRNQGITVVTVTVTKKTSAANYTTSITGFAKG</sequence>
<feature type="domain" description="Lipoprotein-associated type-17" evidence="1">
    <location>
        <begin position="1142"/>
        <end position="1230"/>
    </location>
</feature>
<proteinExistence type="predicted"/>
<dbReference type="Proteomes" id="UP000295518">
    <property type="component" value="Unassembled WGS sequence"/>
</dbReference>
<feature type="domain" description="Lipoprotein-associated type-17" evidence="1">
    <location>
        <begin position="169"/>
        <end position="243"/>
    </location>
</feature>
<accession>A0A4R6ICW7</accession>
<name>A0A4R6ICW7_9MOLU</name>
<dbReference type="AlphaFoldDB" id="A0A4R6ICW7"/>
<keyword evidence="3" id="KW-1185">Reference proteome</keyword>
<dbReference type="Pfam" id="PF04200">
    <property type="entry name" value="Lipoprotein_17"/>
    <property type="match status" value="5"/>
</dbReference>
<organism evidence="2 3">
    <name type="scientific">Mycoplasma testudineum</name>
    <dbReference type="NCBI Taxonomy" id="244584"/>
    <lineage>
        <taxon>Bacteria</taxon>
        <taxon>Bacillati</taxon>
        <taxon>Mycoplasmatota</taxon>
        <taxon>Mollicutes</taxon>
        <taxon>Mycoplasmataceae</taxon>
        <taxon>Mycoplasma</taxon>
    </lineage>
</organism>
<dbReference type="EMBL" id="SNWN01000014">
    <property type="protein sequence ID" value="TDO19427.1"/>
    <property type="molecule type" value="Genomic_DNA"/>
</dbReference>
<comment type="caution">
    <text evidence="2">The sequence shown here is derived from an EMBL/GenBank/DDBJ whole genome shotgun (WGS) entry which is preliminary data.</text>
</comment>
<feature type="domain" description="Lipoprotein-associated type-17" evidence="1">
    <location>
        <begin position="266"/>
        <end position="364"/>
    </location>
</feature>
<feature type="domain" description="Lipoprotein-associated type-17" evidence="1">
    <location>
        <begin position="789"/>
        <end position="862"/>
    </location>
</feature>